<feature type="region of interest" description="Disordered" evidence="1">
    <location>
        <begin position="1"/>
        <end position="36"/>
    </location>
</feature>
<keyword evidence="3" id="KW-1185">Reference proteome</keyword>
<comment type="caution">
    <text evidence="2">The sequence shown here is derived from an EMBL/GenBank/DDBJ whole genome shotgun (WGS) entry which is preliminary data.</text>
</comment>
<evidence type="ECO:0008006" key="4">
    <source>
        <dbReference type="Google" id="ProtNLM"/>
    </source>
</evidence>
<proteinExistence type="predicted"/>
<accession>A0ABP7U5H6</accession>
<evidence type="ECO:0000313" key="2">
    <source>
        <dbReference type="EMBL" id="GAA4036335.1"/>
    </source>
</evidence>
<dbReference type="Proteomes" id="UP001501469">
    <property type="component" value="Unassembled WGS sequence"/>
</dbReference>
<organism evidence="2 3">
    <name type="scientific">Hymenobacter glaciei</name>
    <dbReference type="NCBI Taxonomy" id="877209"/>
    <lineage>
        <taxon>Bacteria</taxon>
        <taxon>Pseudomonadati</taxon>
        <taxon>Bacteroidota</taxon>
        <taxon>Cytophagia</taxon>
        <taxon>Cytophagales</taxon>
        <taxon>Hymenobacteraceae</taxon>
        <taxon>Hymenobacter</taxon>
    </lineage>
</organism>
<sequence>MAESEKSSSNNTSKRPSDYTSRGELVEDAERRHIAGPLTREEFLAFLLKTGKVPPGTKLKQES</sequence>
<evidence type="ECO:0000313" key="3">
    <source>
        <dbReference type="Proteomes" id="UP001501469"/>
    </source>
</evidence>
<evidence type="ECO:0000256" key="1">
    <source>
        <dbReference type="SAM" id="MobiDB-lite"/>
    </source>
</evidence>
<gene>
    <name evidence="2" type="ORF">GCM10022409_21550</name>
</gene>
<protein>
    <recommendedName>
        <fullName evidence="4">Antitoxin VbhA domain-containing protein</fullName>
    </recommendedName>
</protein>
<dbReference type="EMBL" id="BAABDK010000017">
    <property type="protein sequence ID" value="GAA4036335.1"/>
    <property type="molecule type" value="Genomic_DNA"/>
</dbReference>
<feature type="compositionally biased region" description="Basic and acidic residues" evidence="1">
    <location>
        <begin position="24"/>
        <end position="36"/>
    </location>
</feature>
<name>A0ABP7U5H6_9BACT</name>
<reference evidence="3" key="1">
    <citation type="journal article" date="2019" name="Int. J. Syst. Evol. Microbiol.">
        <title>The Global Catalogue of Microorganisms (GCM) 10K type strain sequencing project: providing services to taxonomists for standard genome sequencing and annotation.</title>
        <authorList>
            <consortium name="The Broad Institute Genomics Platform"/>
            <consortium name="The Broad Institute Genome Sequencing Center for Infectious Disease"/>
            <person name="Wu L."/>
            <person name="Ma J."/>
        </authorList>
    </citation>
    <scope>NUCLEOTIDE SEQUENCE [LARGE SCALE GENOMIC DNA]</scope>
    <source>
        <strain evidence="3">JCM 17225</strain>
    </source>
</reference>